<keyword evidence="2 5" id="KW-0732">Signal</keyword>
<organism evidence="7 8">
    <name type="scientific">Astyanax mexicanus</name>
    <name type="common">Blind cave fish</name>
    <name type="synonym">Astyanax fasciatus mexicanus</name>
    <dbReference type="NCBI Taxonomy" id="7994"/>
    <lineage>
        <taxon>Eukaryota</taxon>
        <taxon>Metazoa</taxon>
        <taxon>Chordata</taxon>
        <taxon>Craniata</taxon>
        <taxon>Vertebrata</taxon>
        <taxon>Euteleostomi</taxon>
        <taxon>Actinopterygii</taxon>
        <taxon>Neopterygii</taxon>
        <taxon>Teleostei</taxon>
        <taxon>Ostariophysi</taxon>
        <taxon>Characiformes</taxon>
        <taxon>Characoidei</taxon>
        <taxon>Acestrorhamphidae</taxon>
        <taxon>Acestrorhamphinae</taxon>
        <taxon>Astyanax</taxon>
    </lineage>
</organism>
<evidence type="ECO:0000313" key="8">
    <source>
        <dbReference type="Proteomes" id="UP000694621"/>
    </source>
</evidence>
<dbReference type="InterPro" id="IPR001611">
    <property type="entry name" value="Leu-rich_rpt"/>
</dbReference>
<dbReference type="InterPro" id="IPR000483">
    <property type="entry name" value="Cys-rich_flank_reg_C"/>
</dbReference>
<dbReference type="PRINTS" id="PR00019">
    <property type="entry name" value="LEURICHRPT"/>
</dbReference>
<evidence type="ECO:0000256" key="3">
    <source>
        <dbReference type="ARBA" id="ARBA00022737"/>
    </source>
</evidence>
<sequence length="404" mass="43837">MLRLLLPLLPLPLPLLLPLLLCASSGGAECVVGCECVEPPLMVRCVSGGLSAVPDPLPDLTRTLQIRGSTIQNIQHGTFTTAENLTTLQLTSNGIAQLGSHSFSTLKMLSLLDLSENRLVLIHPEAFFIPGNPLKHLNLSGSLYNSTSATDLITALRWGALSNLQELDLSGNRLVLLPPGSFSPLLGLQRLSLAGNSLVAVYRGTFSGLERLQELDLSFNALESMSSEALRELETLSRARLLLAGNPYSCACGVQEFSRWLNGSNSRVGDVEKLRCSSPAGLRGVPVRALSSHALACRGDADVDVVDVTLQTSYVFLGLVLGFVGMMCLLVIYLNRSGIVKWVTELHAACRDVLEGYHYRYEIDSDPRLRNISTNSHPRRCMEPRPPHAPVDARITHIPSDVTL</sequence>
<keyword evidence="4" id="KW-1133">Transmembrane helix</keyword>
<keyword evidence="1" id="KW-0433">Leucine-rich repeat</keyword>
<feature type="signal peptide" evidence="5">
    <location>
        <begin position="1"/>
        <end position="30"/>
    </location>
</feature>
<dbReference type="SUPFAM" id="SSF52058">
    <property type="entry name" value="L domain-like"/>
    <property type="match status" value="1"/>
</dbReference>
<feature type="domain" description="LRRCT" evidence="6">
    <location>
        <begin position="246"/>
        <end position="298"/>
    </location>
</feature>
<dbReference type="PANTHER" id="PTHR24364">
    <property type="entry name" value="LP06937P"/>
    <property type="match status" value="1"/>
</dbReference>
<dbReference type="InterPro" id="IPR003591">
    <property type="entry name" value="Leu-rich_rpt_typical-subtyp"/>
</dbReference>
<dbReference type="Ensembl" id="ENSAMXT00005015419.1">
    <property type="protein sequence ID" value="ENSAMXP00005013934.1"/>
    <property type="gene ID" value="ENSAMXG00005007451.1"/>
</dbReference>
<evidence type="ECO:0000259" key="6">
    <source>
        <dbReference type="SMART" id="SM00082"/>
    </source>
</evidence>
<protein>
    <submittedName>
        <fullName evidence="7">Trophoblast glycoprotein-like</fullName>
    </submittedName>
</protein>
<dbReference type="Gene3D" id="3.80.10.10">
    <property type="entry name" value="Ribonuclease Inhibitor"/>
    <property type="match status" value="1"/>
</dbReference>
<dbReference type="PROSITE" id="PS51450">
    <property type="entry name" value="LRR"/>
    <property type="match status" value="1"/>
</dbReference>
<dbReference type="InterPro" id="IPR032675">
    <property type="entry name" value="LRR_dom_sf"/>
</dbReference>
<dbReference type="KEGG" id="amex:103028728"/>
<dbReference type="Pfam" id="PF13855">
    <property type="entry name" value="LRR_8"/>
    <property type="match status" value="2"/>
</dbReference>
<dbReference type="Proteomes" id="UP000694621">
    <property type="component" value="Unplaced"/>
</dbReference>
<dbReference type="Pfam" id="PF00560">
    <property type="entry name" value="LRR_1"/>
    <property type="match status" value="1"/>
</dbReference>
<keyword evidence="3" id="KW-0677">Repeat</keyword>
<keyword evidence="4" id="KW-0812">Transmembrane</keyword>
<dbReference type="InterPro" id="IPR052286">
    <property type="entry name" value="Wnt_signaling_inhibitor"/>
</dbReference>
<name>A0A8B9HIL4_ASTMX</name>
<dbReference type="CTD" id="100537897"/>
<dbReference type="SMART" id="SM00369">
    <property type="entry name" value="LRR_TYP"/>
    <property type="match status" value="5"/>
</dbReference>
<dbReference type="OrthoDB" id="8861968at2759"/>
<evidence type="ECO:0000256" key="4">
    <source>
        <dbReference type="SAM" id="Phobius"/>
    </source>
</evidence>
<evidence type="ECO:0000256" key="5">
    <source>
        <dbReference type="SAM" id="SignalP"/>
    </source>
</evidence>
<dbReference type="SMART" id="SM00082">
    <property type="entry name" value="LRRCT"/>
    <property type="match status" value="1"/>
</dbReference>
<evidence type="ECO:0000256" key="1">
    <source>
        <dbReference type="ARBA" id="ARBA00022614"/>
    </source>
</evidence>
<evidence type="ECO:0000313" key="7">
    <source>
        <dbReference type="Ensembl" id="ENSAMXP00005013934.1"/>
    </source>
</evidence>
<dbReference type="GO" id="GO:0090090">
    <property type="term" value="P:negative regulation of canonical Wnt signaling pathway"/>
    <property type="evidence" value="ECO:0007669"/>
    <property type="project" value="TreeGrafter"/>
</dbReference>
<proteinExistence type="predicted"/>
<feature type="chain" id="PRO_5034351773" evidence="5">
    <location>
        <begin position="31"/>
        <end position="404"/>
    </location>
</feature>
<keyword evidence="4" id="KW-0472">Membrane</keyword>
<dbReference type="PANTHER" id="PTHR24364:SF22">
    <property type="entry name" value="TROPHOBLAST GLYCOPROTEIN A-RELATED"/>
    <property type="match status" value="1"/>
</dbReference>
<accession>A0A8B9HIL4</accession>
<evidence type="ECO:0000256" key="2">
    <source>
        <dbReference type="ARBA" id="ARBA00022729"/>
    </source>
</evidence>
<reference evidence="7" key="1">
    <citation type="submission" date="2025-08" db="UniProtKB">
        <authorList>
            <consortium name="Ensembl"/>
        </authorList>
    </citation>
    <scope>IDENTIFICATION</scope>
</reference>
<feature type="transmembrane region" description="Helical" evidence="4">
    <location>
        <begin position="314"/>
        <end position="334"/>
    </location>
</feature>
<dbReference type="GeneID" id="103028728"/>
<dbReference type="AlphaFoldDB" id="A0A8B9HIL4"/>
<dbReference type="GO" id="GO:0005886">
    <property type="term" value="C:plasma membrane"/>
    <property type="evidence" value="ECO:0007669"/>
    <property type="project" value="TreeGrafter"/>
</dbReference>